<feature type="domain" description="Tox-GHH2" evidence="2">
    <location>
        <begin position="478"/>
        <end position="565"/>
    </location>
</feature>
<accession>A0ABX0MVH8</accession>
<dbReference type="Pfam" id="PF13665">
    <property type="entry name" value="Tox-PAAR-like"/>
    <property type="match status" value="1"/>
</dbReference>
<evidence type="ECO:0000313" key="3">
    <source>
        <dbReference type="EMBL" id="NHZ61869.1"/>
    </source>
</evidence>
<feature type="region of interest" description="Disordered" evidence="1">
    <location>
        <begin position="200"/>
        <end position="237"/>
    </location>
</feature>
<dbReference type="EMBL" id="WHJF01000010">
    <property type="protein sequence ID" value="NHZ61869.1"/>
    <property type="molecule type" value="Genomic_DNA"/>
</dbReference>
<dbReference type="Proteomes" id="UP000610594">
    <property type="component" value="Unassembled WGS sequence"/>
</dbReference>
<organism evidence="3 4">
    <name type="scientific">Massilia genomosp. 1</name>
    <dbReference type="NCBI Taxonomy" id="2609280"/>
    <lineage>
        <taxon>Bacteria</taxon>
        <taxon>Pseudomonadati</taxon>
        <taxon>Pseudomonadota</taxon>
        <taxon>Betaproteobacteria</taxon>
        <taxon>Burkholderiales</taxon>
        <taxon>Oxalobacteraceae</taxon>
        <taxon>Telluria group</taxon>
        <taxon>Massilia</taxon>
    </lineage>
</organism>
<dbReference type="Pfam" id="PF15635">
    <property type="entry name" value="Tox-GHH2"/>
    <property type="match status" value="1"/>
</dbReference>
<evidence type="ECO:0000313" key="4">
    <source>
        <dbReference type="Proteomes" id="UP000610594"/>
    </source>
</evidence>
<proteinExistence type="predicted"/>
<comment type="caution">
    <text evidence="3">The sequence shown here is derived from an EMBL/GenBank/DDBJ whole genome shotgun (WGS) entry which is preliminary data.</text>
</comment>
<dbReference type="RefSeq" id="WP_167236092.1">
    <property type="nucleotide sequence ID" value="NZ_WHJF01000010.1"/>
</dbReference>
<reference evidence="3 4" key="1">
    <citation type="submission" date="2019-10" db="EMBL/GenBank/DDBJ databases">
        <title>Taxonomy of Antarctic Massilia spp.: description of Massilia rubra sp. nov., Massilia aquatica sp. nov., Massilia mucilaginosa sp. nov., Massilia frigida sp. nov. isolated from streams, lakes and regoliths.</title>
        <authorList>
            <person name="Holochova P."/>
            <person name="Sedlacek I."/>
            <person name="Kralova S."/>
            <person name="Maslanova I."/>
            <person name="Busse H.-J."/>
            <person name="Stankova E."/>
            <person name="Vrbovska V."/>
            <person name="Kovarovic V."/>
            <person name="Bartak M."/>
            <person name="Svec P."/>
            <person name="Pantucek R."/>
        </authorList>
    </citation>
    <scope>NUCLEOTIDE SEQUENCE [LARGE SCALE GENOMIC DNA]</scope>
    <source>
        <strain evidence="3 4">CCM 8694</strain>
    </source>
</reference>
<evidence type="ECO:0000259" key="2">
    <source>
        <dbReference type="Pfam" id="PF15635"/>
    </source>
</evidence>
<protein>
    <submittedName>
        <fullName evidence="3">DUF4150 domain-containing protein</fullName>
    </submittedName>
</protein>
<evidence type="ECO:0000256" key="1">
    <source>
        <dbReference type="SAM" id="MobiDB-lite"/>
    </source>
</evidence>
<gene>
    <name evidence="3" type="ORF">F1735_06070</name>
</gene>
<name>A0ABX0MVH8_9BURK</name>
<keyword evidence="4" id="KW-1185">Reference proteome</keyword>
<dbReference type="InterPro" id="IPR028917">
    <property type="entry name" value="Tox-GHH2_domain"/>
</dbReference>
<sequence>MQTHVYANDQEIACKAAGQDGISPQAFPDPCWSPAGPPAGPVVIPYPNTCFAESISNGTSTIRICGKESAIEDHSYFATSTGNEPATQAFGKGVATSVITGKAYFTQWSFDVVFEGFGVPRHTDMVSHNHGSMPSNTPLFPYLSRSWGGHACDDEQDRIKRACRPEKDESEAKREIKGKSKLGGLLKDARKASKIRKELAKAAKAKSKLDKEKNNPKDGKKTAPVKEKEKVRDKDGWHWTDDHCDGLDTAIPSLEEGVAYAKEMEKVFESLPSELNILNGLKSQLQEMVTDAAGKAAGKWLGKAALKQAGGSAVPAVGNILMGIWSVVDAAVAVGDIMEIKKVATESLAKLDVLKAKLDDLKSLTQRFADFKKLKPEEQLKIGQRLASDGQDMLATVNDCTRARKCNLVPYSGEGLGNTFRVEEVVKQKGKPPIEVVNPETRIVRVTAKKHPNKVEPSDNGGCCDGQTGHHLVSGASVKADCPAYDHDAAPTVCAEGTSQHMGSHGRVHDELARAHNVLDKKGKVAGDGTMSMSDALDSAADSHEKAFPLSKCSKKCIRAQLEAYYQACKNTRPKMVDKNATPVKMPNTGRE</sequence>